<comment type="caution">
    <text evidence="8">The sequence shown here is derived from an EMBL/GenBank/DDBJ whole genome shotgun (WGS) entry which is preliminary data.</text>
</comment>
<protein>
    <recommendedName>
        <fullName evidence="10">3-hydroxyanthranilate 3,4-dioxygenase</fullName>
    </recommendedName>
</protein>
<dbReference type="CDD" id="cd06123">
    <property type="entry name" value="cupin_HAO"/>
    <property type="match status" value="1"/>
</dbReference>
<evidence type="ECO:0000256" key="2">
    <source>
        <dbReference type="ARBA" id="ARBA00002752"/>
    </source>
</evidence>
<gene>
    <name evidence="8" type="ORF">BB560_000376</name>
</gene>
<dbReference type="SUPFAM" id="SSF51182">
    <property type="entry name" value="RmlC-like cupins"/>
    <property type="match status" value="1"/>
</dbReference>
<comment type="function">
    <text evidence="2">Catalyzes the oxidative ring opening of 3-hydroxyanthranilate to 2-amino-3-carboxymuconate semialdehyde, which spontaneously cyclizes to quinolinate.</text>
</comment>
<dbReference type="PANTHER" id="PTHR15497">
    <property type="entry name" value="3-HYDROXYANTHRANILATE 3,4-DIOXYGENASE"/>
    <property type="match status" value="1"/>
</dbReference>
<dbReference type="EMBL" id="MBFS01000038">
    <property type="protein sequence ID" value="PVV05113.1"/>
    <property type="molecule type" value="Genomic_DNA"/>
</dbReference>
<dbReference type="Proteomes" id="UP000245609">
    <property type="component" value="Unassembled WGS sequence"/>
</dbReference>
<keyword evidence="4" id="KW-0479">Metal-binding</keyword>
<dbReference type="OrthoDB" id="204928at2759"/>
<accession>A0A2T9ZKH5</accession>
<dbReference type="GO" id="GO:0046874">
    <property type="term" value="P:quinolinate metabolic process"/>
    <property type="evidence" value="ECO:0007669"/>
    <property type="project" value="TreeGrafter"/>
</dbReference>
<dbReference type="InterPro" id="IPR011051">
    <property type="entry name" value="RmlC_Cupin_sf"/>
</dbReference>
<evidence type="ECO:0000256" key="6">
    <source>
        <dbReference type="ARBA" id="ARBA00023002"/>
    </source>
</evidence>
<keyword evidence="7" id="KW-0408">Iron</keyword>
<reference evidence="8 9" key="1">
    <citation type="journal article" date="2018" name="MBio">
        <title>Comparative Genomics Reveals the Core Gene Toolbox for the Fungus-Insect Symbiosis.</title>
        <authorList>
            <person name="Wang Y."/>
            <person name="Stata M."/>
            <person name="Wang W."/>
            <person name="Stajich J.E."/>
            <person name="White M.M."/>
            <person name="Moncalvo J.M."/>
        </authorList>
    </citation>
    <scope>NUCLEOTIDE SEQUENCE [LARGE SCALE GENOMIC DNA]</scope>
    <source>
        <strain evidence="8 9">SC-DP-2</strain>
    </source>
</reference>
<evidence type="ECO:0000256" key="3">
    <source>
        <dbReference type="ARBA" id="ARBA00022642"/>
    </source>
</evidence>
<name>A0A2T9ZKH5_9FUNG</name>
<evidence type="ECO:0000313" key="9">
    <source>
        <dbReference type="Proteomes" id="UP000245609"/>
    </source>
</evidence>
<dbReference type="AlphaFoldDB" id="A0A2T9ZKH5"/>
<evidence type="ECO:0008006" key="10">
    <source>
        <dbReference type="Google" id="ProtNLM"/>
    </source>
</evidence>
<dbReference type="GO" id="GO:0000334">
    <property type="term" value="F:3-hydroxyanthranilate 3,4-dioxygenase activity"/>
    <property type="evidence" value="ECO:0007669"/>
    <property type="project" value="InterPro"/>
</dbReference>
<dbReference type="InterPro" id="IPR010329">
    <property type="entry name" value="3hydroanth_dOase"/>
</dbReference>
<keyword evidence="5" id="KW-0223">Dioxygenase</keyword>
<comment type="cofactor">
    <cofactor evidence="1">
        <name>Fe(2+)</name>
        <dbReference type="ChEBI" id="CHEBI:29033"/>
    </cofactor>
</comment>
<dbReference type="GO" id="GO:0005737">
    <property type="term" value="C:cytoplasm"/>
    <property type="evidence" value="ECO:0007669"/>
    <property type="project" value="TreeGrafter"/>
</dbReference>
<dbReference type="InterPro" id="IPR014710">
    <property type="entry name" value="RmlC-like_jellyroll"/>
</dbReference>
<organism evidence="8 9">
    <name type="scientific">Smittium megazygosporum</name>
    <dbReference type="NCBI Taxonomy" id="133381"/>
    <lineage>
        <taxon>Eukaryota</taxon>
        <taxon>Fungi</taxon>
        <taxon>Fungi incertae sedis</taxon>
        <taxon>Zoopagomycota</taxon>
        <taxon>Kickxellomycotina</taxon>
        <taxon>Harpellomycetes</taxon>
        <taxon>Harpellales</taxon>
        <taxon>Legeriomycetaceae</taxon>
        <taxon>Smittium</taxon>
    </lineage>
</organism>
<dbReference type="GO" id="GO:0005506">
    <property type="term" value="F:iron ion binding"/>
    <property type="evidence" value="ECO:0007669"/>
    <property type="project" value="InterPro"/>
</dbReference>
<evidence type="ECO:0000256" key="1">
    <source>
        <dbReference type="ARBA" id="ARBA00001954"/>
    </source>
</evidence>
<dbReference type="Gene3D" id="2.60.120.10">
    <property type="entry name" value="Jelly Rolls"/>
    <property type="match status" value="1"/>
</dbReference>
<sequence>MKPLFLDFDKFIQENEHLLVPPVNNKTIFRTNDYIVMVVGGPNARTDFHINTTDEWFYQIKGRAEVNVYDEDSKSIKNIVLDKGKMAVVPGNVPHNPVRHPDSLGLVVERVRPQGTFDKMRWYCSKCSSPVHEVEFQLETIDHDIAFNIQKIKDNDLKDLVCKHCGHQNKTHYE</sequence>
<evidence type="ECO:0000256" key="5">
    <source>
        <dbReference type="ARBA" id="ARBA00022964"/>
    </source>
</evidence>
<dbReference type="GO" id="GO:0034354">
    <property type="term" value="P:'de novo' NAD+ biosynthetic process from L-tryptophan"/>
    <property type="evidence" value="ECO:0007669"/>
    <property type="project" value="TreeGrafter"/>
</dbReference>
<keyword evidence="6" id="KW-0560">Oxidoreductase</keyword>
<evidence type="ECO:0000256" key="7">
    <source>
        <dbReference type="ARBA" id="ARBA00023004"/>
    </source>
</evidence>
<evidence type="ECO:0000256" key="4">
    <source>
        <dbReference type="ARBA" id="ARBA00022723"/>
    </source>
</evidence>
<evidence type="ECO:0000313" key="8">
    <source>
        <dbReference type="EMBL" id="PVV05113.1"/>
    </source>
</evidence>
<dbReference type="STRING" id="133381.A0A2T9ZKH5"/>
<keyword evidence="3" id="KW-0662">Pyridine nucleotide biosynthesis</keyword>
<dbReference type="PANTHER" id="PTHR15497:SF1">
    <property type="entry name" value="3-HYDROXYANTHRANILATE 3,4-DIOXYGENASE"/>
    <property type="match status" value="1"/>
</dbReference>
<proteinExistence type="predicted"/>
<dbReference type="Pfam" id="PF06052">
    <property type="entry name" value="3-HAO"/>
    <property type="match status" value="1"/>
</dbReference>
<keyword evidence="9" id="KW-1185">Reference proteome</keyword>
<dbReference type="NCBIfam" id="TIGR03037">
    <property type="entry name" value="anthran_nbaC"/>
    <property type="match status" value="1"/>
</dbReference>